<dbReference type="AlphaFoldDB" id="A0A2W1BJE3"/>
<dbReference type="SUPFAM" id="SSF63411">
    <property type="entry name" value="LuxS/MPP-like metallohydrolase"/>
    <property type="match status" value="2"/>
</dbReference>
<organism evidence="2 3">
    <name type="scientific">Helicoverpa armigera</name>
    <name type="common">Cotton bollworm</name>
    <name type="synonym">Heliothis armigera</name>
    <dbReference type="NCBI Taxonomy" id="29058"/>
    <lineage>
        <taxon>Eukaryota</taxon>
        <taxon>Metazoa</taxon>
        <taxon>Ecdysozoa</taxon>
        <taxon>Arthropoda</taxon>
        <taxon>Hexapoda</taxon>
        <taxon>Insecta</taxon>
        <taxon>Pterygota</taxon>
        <taxon>Neoptera</taxon>
        <taxon>Endopterygota</taxon>
        <taxon>Lepidoptera</taxon>
        <taxon>Glossata</taxon>
        <taxon>Ditrysia</taxon>
        <taxon>Noctuoidea</taxon>
        <taxon>Noctuidae</taxon>
        <taxon>Heliothinae</taxon>
        <taxon>Helicoverpa</taxon>
    </lineage>
</organism>
<dbReference type="Gene3D" id="3.30.830.10">
    <property type="entry name" value="Metalloenzyme, LuxS/M16 peptidase-like"/>
    <property type="match status" value="2"/>
</dbReference>
<name>A0A2W1BJE3_HELAM</name>
<evidence type="ECO:0000313" key="3">
    <source>
        <dbReference type="Proteomes" id="UP000249218"/>
    </source>
</evidence>
<dbReference type="PANTHER" id="PTHR11851">
    <property type="entry name" value="METALLOPROTEASE"/>
    <property type="match status" value="1"/>
</dbReference>
<dbReference type="Pfam" id="PF00675">
    <property type="entry name" value="Peptidase_M16"/>
    <property type="match status" value="1"/>
</dbReference>
<evidence type="ECO:0000259" key="1">
    <source>
        <dbReference type="Pfam" id="PF00675"/>
    </source>
</evidence>
<evidence type="ECO:0000313" key="2">
    <source>
        <dbReference type="EMBL" id="PZC72946.1"/>
    </source>
</evidence>
<sequence length="455" mass="50472">MKGFLRIPLRKFSVSHQGWSPTCKPDYGPMDVQRSVLLNGMRVAAAKPLGAQIGACTVMYQAGSRYEEDEYLGVSHFIRAASCASSCAFSGYTKMRYMTQQGASLKCTSDRQSIAYTLRCPVTTFSEMKCFLLDTVLRNCFKEWEMEDLKPLIKDDLHRIHPQQRVIDLAQTACWGGPLANSMYCHECRIEGITGELLNSYTSYHYKTDHCTVASVGVPFEETMKMAEAIEPRREKPPSRPHVQSRARRGFEYYDMGPCTDTWICVVVPGCGTCDLPSLLKHSIIAHACGTGNVQDGSHHMDRTPQQPLGLMSGEDVHTTYRAFNISYADTGVFGIVAKTRSNTAWNVAIAASEFLTNVGDLNFKQIDVGKKRLKVSLAIHDDYCTKLTEGLALQLANGFQIDSAKTSMNMIDQITNDEISGTAQSLSSKYRDMAIAVVGDVARVPHDKELICGF</sequence>
<accession>A0A2W1BJE3</accession>
<dbReference type="InterPro" id="IPR011249">
    <property type="entry name" value="Metalloenz_LuxS/M16"/>
</dbReference>
<dbReference type="OrthoDB" id="6369905at2759"/>
<dbReference type="GO" id="GO:0005739">
    <property type="term" value="C:mitochondrion"/>
    <property type="evidence" value="ECO:0007669"/>
    <property type="project" value="TreeGrafter"/>
</dbReference>
<reference evidence="2 3" key="1">
    <citation type="journal article" date="2017" name="BMC Biol.">
        <title>Genomic innovations, transcriptional plasticity and gene loss underlying the evolution and divergence of two highly polyphagous and invasive Helicoverpa pest species.</title>
        <authorList>
            <person name="Pearce S.L."/>
            <person name="Clarke D.F."/>
            <person name="East P.D."/>
            <person name="Elfekih S."/>
            <person name="Gordon K.H."/>
            <person name="Jermiin L.S."/>
            <person name="McGaughran A."/>
            <person name="Oakeshott J.G."/>
            <person name="Papanikolaou A."/>
            <person name="Perera O.P."/>
            <person name="Rane R.V."/>
            <person name="Richards S."/>
            <person name="Tay W.T."/>
            <person name="Walsh T.K."/>
            <person name="Anderson A."/>
            <person name="Anderson C.J."/>
            <person name="Asgari S."/>
            <person name="Board P.G."/>
            <person name="Bretschneider A."/>
            <person name="Campbell P.M."/>
            <person name="Chertemps T."/>
            <person name="Christeller J.T."/>
            <person name="Coppin C.W."/>
            <person name="Downes S.J."/>
            <person name="Duan G."/>
            <person name="Farnsworth C.A."/>
            <person name="Good R.T."/>
            <person name="Han L.B."/>
            <person name="Han Y.C."/>
            <person name="Hatje K."/>
            <person name="Horne I."/>
            <person name="Huang Y.P."/>
            <person name="Hughes D.S."/>
            <person name="Jacquin-Joly E."/>
            <person name="James W."/>
            <person name="Jhangiani S."/>
            <person name="Kollmar M."/>
            <person name="Kuwar S.S."/>
            <person name="Li S."/>
            <person name="Liu N.Y."/>
            <person name="Maibeche M.T."/>
            <person name="Miller J.R."/>
            <person name="Montagne N."/>
            <person name="Perry T."/>
            <person name="Qu J."/>
            <person name="Song S.V."/>
            <person name="Sutton G.G."/>
            <person name="Vogel H."/>
            <person name="Walenz B.P."/>
            <person name="Xu W."/>
            <person name="Zhang H.J."/>
            <person name="Zou Z."/>
            <person name="Batterham P."/>
            <person name="Edwards O.R."/>
            <person name="Feyereisen R."/>
            <person name="Gibbs R.A."/>
            <person name="Heckel D.G."/>
            <person name="McGrath A."/>
            <person name="Robin C."/>
            <person name="Scherer S.E."/>
            <person name="Worley K.C."/>
            <person name="Wu Y.D."/>
        </authorList>
    </citation>
    <scope>NUCLEOTIDE SEQUENCE [LARGE SCALE GENOMIC DNA]</scope>
    <source>
        <strain evidence="2">Harm_GR_Male_#8</strain>
        <tissue evidence="2">Whole organism</tissue>
    </source>
</reference>
<gene>
    <name evidence="2" type="primary">HaOG210329</name>
    <name evidence="2" type="ORF">B5X24_HaOG210329</name>
</gene>
<dbReference type="InterPro" id="IPR050361">
    <property type="entry name" value="MPP/UQCRC_Complex"/>
</dbReference>
<keyword evidence="3" id="KW-1185">Reference proteome</keyword>
<dbReference type="PANTHER" id="PTHR11851:SF226">
    <property type="entry name" value="CYTOCHROME B-C1 COMPLEX SUBUNIT 2, MITOCHONDRIAL"/>
    <property type="match status" value="1"/>
</dbReference>
<dbReference type="GO" id="GO:0046872">
    <property type="term" value="F:metal ion binding"/>
    <property type="evidence" value="ECO:0007669"/>
    <property type="project" value="InterPro"/>
</dbReference>
<dbReference type="InterPro" id="IPR011765">
    <property type="entry name" value="Pept_M16_N"/>
</dbReference>
<dbReference type="EMBL" id="KZ150141">
    <property type="protein sequence ID" value="PZC72946.1"/>
    <property type="molecule type" value="Genomic_DNA"/>
</dbReference>
<feature type="domain" description="Peptidase M16 N-terminal" evidence="1">
    <location>
        <begin position="47"/>
        <end position="185"/>
    </location>
</feature>
<proteinExistence type="predicted"/>
<dbReference type="Proteomes" id="UP000249218">
    <property type="component" value="Unassembled WGS sequence"/>
</dbReference>
<protein>
    <recommendedName>
        <fullName evidence="1">Peptidase M16 N-terminal domain-containing protein</fullName>
    </recommendedName>
</protein>